<dbReference type="Proteomes" id="UP000265520">
    <property type="component" value="Unassembled WGS sequence"/>
</dbReference>
<reference evidence="1 2" key="1">
    <citation type="journal article" date="2018" name="Front. Plant Sci.">
        <title>Red Clover (Trifolium pratense) and Zigzag Clover (T. medium) - A Picture of Genomic Similarities and Differences.</title>
        <authorList>
            <person name="Dluhosova J."/>
            <person name="Istvanek J."/>
            <person name="Nedelnik J."/>
            <person name="Repkova J."/>
        </authorList>
    </citation>
    <scope>NUCLEOTIDE SEQUENCE [LARGE SCALE GENOMIC DNA]</scope>
    <source>
        <strain evidence="2">cv. 10/8</strain>
        <tissue evidence="1">Leaf</tissue>
    </source>
</reference>
<keyword evidence="2" id="KW-1185">Reference proteome</keyword>
<evidence type="ECO:0000313" key="1">
    <source>
        <dbReference type="EMBL" id="MCI66437.1"/>
    </source>
</evidence>
<sequence>ADHRRTYRTGQHHCAPRRLALRAAQVTEDEHAHSTRLHNAQHHAAQRAEACCDLCRTRLCANKHLF</sequence>
<feature type="non-terminal residue" evidence="1">
    <location>
        <position position="1"/>
    </location>
</feature>
<comment type="caution">
    <text evidence="1">The sequence shown here is derived from an EMBL/GenBank/DDBJ whole genome shotgun (WGS) entry which is preliminary data.</text>
</comment>
<accession>A0A392U0Z4</accession>
<protein>
    <submittedName>
        <fullName evidence="1">Uncharacterized protein</fullName>
    </submittedName>
</protein>
<evidence type="ECO:0000313" key="2">
    <source>
        <dbReference type="Proteomes" id="UP000265520"/>
    </source>
</evidence>
<proteinExistence type="predicted"/>
<dbReference type="AlphaFoldDB" id="A0A392U0Z4"/>
<organism evidence="1 2">
    <name type="scientific">Trifolium medium</name>
    <dbReference type="NCBI Taxonomy" id="97028"/>
    <lineage>
        <taxon>Eukaryota</taxon>
        <taxon>Viridiplantae</taxon>
        <taxon>Streptophyta</taxon>
        <taxon>Embryophyta</taxon>
        <taxon>Tracheophyta</taxon>
        <taxon>Spermatophyta</taxon>
        <taxon>Magnoliopsida</taxon>
        <taxon>eudicotyledons</taxon>
        <taxon>Gunneridae</taxon>
        <taxon>Pentapetalae</taxon>
        <taxon>rosids</taxon>
        <taxon>fabids</taxon>
        <taxon>Fabales</taxon>
        <taxon>Fabaceae</taxon>
        <taxon>Papilionoideae</taxon>
        <taxon>50 kb inversion clade</taxon>
        <taxon>NPAAA clade</taxon>
        <taxon>Hologalegina</taxon>
        <taxon>IRL clade</taxon>
        <taxon>Trifolieae</taxon>
        <taxon>Trifolium</taxon>
    </lineage>
</organism>
<name>A0A392U0Z4_9FABA</name>
<dbReference type="EMBL" id="LXQA010695407">
    <property type="protein sequence ID" value="MCI66437.1"/>
    <property type="molecule type" value="Genomic_DNA"/>
</dbReference>